<dbReference type="EMBL" id="CP053069">
    <property type="protein sequence ID" value="QJR10211.1"/>
    <property type="molecule type" value="Genomic_DNA"/>
</dbReference>
<evidence type="ECO:0000313" key="2">
    <source>
        <dbReference type="EMBL" id="QJR10211.1"/>
    </source>
</evidence>
<accession>A0A6M4GSI9</accession>
<evidence type="ECO:0000313" key="3">
    <source>
        <dbReference type="Proteomes" id="UP000501534"/>
    </source>
</evidence>
<dbReference type="KEGG" id="uru:DSM104443_01265"/>
<name>A0A6M4GSI9_9PROT</name>
<protein>
    <recommendedName>
        <fullName evidence="1">DUF7931 domain-containing protein</fullName>
    </recommendedName>
</protein>
<keyword evidence="3" id="KW-1185">Reference proteome</keyword>
<dbReference type="AlphaFoldDB" id="A0A6M4GSI9"/>
<proteinExistence type="predicted"/>
<sequence>MTENATPEPSYRQISGIAESNAAIEQVIGSAKRTLRIFDFTLSNRGFNSPARADQLRAFFVSGRVHRLHIALHEPEHLVRECPRLLTLLRQFPMSIEIHRTLAQARNAADPFVIADDHSVWHQMHHLQPRAIVALHSPADTLPILQRFEEIWELTEPAVSATTLGL</sequence>
<gene>
    <name evidence="2" type="ORF">DSM104443_01265</name>
</gene>
<dbReference type="RefSeq" id="WP_171090557.1">
    <property type="nucleotide sequence ID" value="NZ_CP053069.1"/>
</dbReference>
<evidence type="ECO:0000259" key="1">
    <source>
        <dbReference type="Pfam" id="PF25559"/>
    </source>
</evidence>
<dbReference type="Pfam" id="PF25559">
    <property type="entry name" value="DUF7931"/>
    <property type="match status" value="1"/>
</dbReference>
<dbReference type="InterPro" id="IPR057691">
    <property type="entry name" value="DUF7931"/>
</dbReference>
<dbReference type="Proteomes" id="UP000501534">
    <property type="component" value="Chromosome"/>
</dbReference>
<organism evidence="2 3">
    <name type="scientific">Usitatibacter rugosus</name>
    <dbReference type="NCBI Taxonomy" id="2732067"/>
    <lineage>
        <taxon>Bacteria</taxon>
        <taxon>Pseudomonadati</taxon>
        <taxon>Pseudomonadota</taxon>
        <taxon>Betaproteobacteria</taxon>
        <taxon>Nitrosomonadales</taxon>
        <taxon>Usitatibacteraceae</taxon>
        <taxon>Usitatibacter</taxon>
    </lineage>
</organism>
<reference evidence="2 3" key="1">
    <citation type="submission" date="2020-04" db="EMBL/GenBank/DDBJ databases">
        <title>Usitatibacter rugosus gen. nov., sp. nov. and Usitatibacter palustris sp. nov., novel members of Usitatibacteraceae fam. nov. within the order Nitrosomonadales isolated from soil.</title>
        <authorList>
            <person name="Huber K.J."/>
            <person name="Neumann-Schaal M."/>
            <person name="Geppert A."/>
            <person name="Luckner M."/>
            <person name="Wanner G."/>
            <person name="Overmann J."/>
        </authorList>
    </citation>
    <scope>NUCLEOTIDE SEQUENCE [LARGE SCALE GENOMIC DNA]</scope>
    <source>
        <strain evidence="2 3">0125_3</strain>
    </source>
</reference>
<feature type="domain" description="DUF7931" evidence="1">
    <location>
        <begin position="20"/>
        <end position="158"/>
    </location>
</feature>